<dbReference type="Proteomes" id="UP000011693">
    <property type="component" value="Unassembled WGS sequence"/>
</dbReference>
<evidence type="ECO:0000313" key="1">
    <source>
        <dbReference type="EMBL" id="ELZ02942.1"/>
    </source>
</evidence>
<dbReference type="PATRIC" id="fig|1227492.4.peg.920"/>
<gene>
    <name evidence="1" type="ORF">C482_04776</name>
</gene>
<keyword evidence="2" id="KW-1185">Reference proteome</keyword>
<reference evidence="1 2" key="1">
    <citation type="journal article" date="2014" name="PLoS Genet.">
        <title>Phylogenetically driven sequencing of extremely halophilic archaea reveals strategies for static and dynamic osmo-response.</title>
        <authorList>
            <person name="Becker E.A."/>
            <person name="Seitzer P.M."/>
            <person name="Tritt A."/>
            <person name="Larsen D."/>
            <person name="Krusor M."/>
            <person name="Yao A.I."/>
            <person name="Wu D."/>
            <person name="Madern D."/>
            <person name="Eisen J.A."/>
            <person name="Darling A.E."/>
            <person name="Facciotti M.T."/>
        </authorList>
    </citation>
    <scope>NUCLEOTIDE SEQUENCE [LARGE SCALE GENOMIC DNA]</scope>
    <source>
        <strain evidence="1 2">JCM 10990</strain>
    </source>
</reference>
<dbReference type="SUPFAM" id="SSF48613">
    <property type="entry name" value="Heme oxygenase-like"/>
    <property type="match status" value="1"/>
</dbReference>
<dbReference type="OrthoDB" id="188002at2157"/>
<dbReference type="AlphaFoldDB" id="M0AX86"/>
<name>M0AX86_9EURY</name>
<dbReference type="EMBL" id="AOIN01000035">
    <property type="protein sequence ID" value="ELZ02942.1"/>
    <property type="molecule type" value="Genomic_DNA"/>
</dbReference>
<comment type="caution">
    <text evidence="1">The sequence shown here is derived from an EMBL/GenBank/DDBJ whole genome shotgun (WGS) entry which is preliminary data.</text>
</comment>
<accession>M0AX86</accession>
<dbReference type="InterPro" id="IPR016084">
    <property type="entry name" value="Haem_Oase-like_multi-hlx"/>
</dbReference>
<dbReference type="SUPFAM" id="SSF47240">
    <property type="entry name" value="Ferritin-like"/>
    <property type="match status" value="1"/>
</dbReference>
<protein>
    <recommendedName>
        <fullName evidence="3">Rubrerythrin family protein</fullName>
    </recommendedName>
</protein>
<dbReference type="InterPro" id="IPR009078">
    <property type="entry name" value="Ferritin-like_SF"/>
</dbReference>
<sequence length="228" mass="24666">MSDNARDPADADSPADFETFLETVREDAQTQLSRLGSSKSLYAETDGDIDTEPVLAATADAEYAAWHTFSAWADDESDEGTREAFKATAAEERNHLETVLDTLGRETAADAYEPDAVPALHDYLRTLESTDERIGALVGRILASKRSKDQVVGYFIGDADPQTAAVFREFGDDLDAQLERAGERFADCCIDDAARARAAAAAVDAISAAYDEYVENLEELGANPKPVC</sequence>
<evidence type="ECO:0000313" key="2">
    <source>
        <dbReference type="Proteomes" id="UP000011693"/>
    </source>
</evidence>
<evidence type="ECO:0008006" key="3">
    <source>
        <dbReference type="Google" id="ProtNLM"/>
    </source>
</evidence>
<proteinExistence type="predicted"/>
<dbReference type="STRING" id="1227492.C482_04776"/>
<organism evidence="1 2">
    <name type="scientific">Natrialba chahannaoensis JCM 10990</name>
    <dbReference type="NCBI Taxonomy" id="1227492"/>
    <lineage>
        <taxon>Archaea</taxon>
        <taxon>Methanobacteriati</taxon>
        <taxon>Methanobacteriota</taxon>
        <taxon>Stenosarchaea group</taxon>
        <taxon>Halobacteria</taxon>
        <taxon>Halobacteriales</taxon>
        <taxon>Natrialbaceae</taxon>
        <taxon>Natrialba</taxon>
    </lineage>
</organism>
<dbReference type="RefSeq" id="WP_006166320.1">
    <property type="nucleotide sequence ID" value="NZ_AOIN01000035.1"/>
</dbReference>